<protein>
    <submittedName>
        <fullName evidence="3">Protein kinase domain protein</fullName>
    </submittedName>
</protein>
<dbReference type="GO" id="GO:0005634">
    <property type="term" value="C:nucleus"/>
    <property type="evidence" value="ECO:0007669"/>
    <property type="project" value="TreeGrafter"/>
</dbReference>
<dbReference type="SMART" id="SM00220">
    <property type="entry name" value="S_TKc"/>
    <property type="match status" value="1"/>
</dbReference>
<name>A0A078AA32_STYLE</name>
<feature type="compositionally biased region" description="Polar residues" evidence="1">
    <location>
        <begin position="283"/>
        <end position="295"/>
    </location>
</feature>
<keyword evidence="3" id="KW-0808">Transferase</keyword>
<dbReference type="EMBL" id="CCKQ01007073">
    <property type="protein sequence ID" value="CDW78412.1"/>
    <property type="molecule type" value="Genomic_DNA"/>
</dbReference>
<gene>
    <name evidence="3" type="primary">Contig1117.g1210</name>
    <name evidence="3" type="ORF">STYLEM_7389</name>
</gene>
<dbReference type="SUPFAM" id="SSF56112">
    <property type="entry name" value="Protein kinase-like (PK-like)"/>
    <property type="match status" value="1"/>
</dbReference>
<evidence type="ECO:0000256" key="1">
    <source>
        <dbReference type="SAM" id="MobiDB-lite"/>
    </source>
</evidence>
<keyword evidence="4" id="KW-1185">Reference proteome</keyword>
<dbReference type="PANTHER" id="PTHR44167">
    <property type="entry name" value="OVARIAN-SPECIFIC SERINE/THREONINE-PROTEIN KINASE LOK-RELATED"/>
    <property type="match status" value="1"/>
</dbReference>
<dbReference type="Gene3D" id="1.10.510.10">
    <property type="entry name" value="Transferase(Phosphotransferase) domain 1"/>
    <property type="match status" value="1"/>
</dbReference>
<dbReference type="PANTHER" id="PTHR44167:SF18">
    <property type="entry name" value="PROTEIN KINASE DOMAIN-CONTAINING PROTEIN"/>
    <property type="match status" value="1"/>
</dbReference>
<dbReference type="GO" id="GO:0005737">
    <property type="term" value="C:cytoplasm"/>
    <property type="evidence" value="ECO:0007669"/>
    <property type="project" value="TreeGrafter"/>
</dbReference>
<dbReference type="InterPro" id="IPR011009">
    <property type="entry name" value="Kinase-like_dom_sf"/>
</dbReference>
<dbReference type="InterPro" id="IPR000719">
    <property type="entry name" value="Prot_kinase_dom"/>
</dbReference>
<reference evidence="3 4" key="1">
    <citation type="submission" date="2014-06" db="EMBL/GenBank/DDBJ databases">
        <authorList>
            <person name="Swart Estienne"/>
        </authorList>
    </citation>
    <scope>NUCLEOTIDE SEQUENCE [LARGE SCALE GENOMIC DNA]</scope>
    <source>
        <strain evidence="3 4">130c</strain>
    </source>
</reference>
<accession>A0A078AA32</accession>
<evidence type="ECO:0000313" key="4">
    <source>
        <dbReference type="Proteomes" id="UP000039865"/>
    </source>
</evidence>
<proteinExistence type="predicted"/>
<dbReference type="OrthoDB" id="288381at2759"/>
<dbReference type="Pfam" id="PF00069">
    <property type="entry name" value="Pkinase"/>
    <property type="match status" value="1"/>
</dbReference>
<evidence type="ECO:0000259" key="2">
    <source>
        <dbReference type="PROSITE" id="PS50011"/>
    </source>
</evidence>
<dbReference type="GO" id="GO:0004674">
    <property type="term" value="F:protein serine/threonine kinase activity"/>
    <property type="evidence" value="ECO:0007669"/>
    <property type="project" value="TreeGrafter"/>
</dbReference>
<evidence type="ECO:0000313" key="3">
    <source>
        <dbReference type="EMBL" id="CDW78412.1"/>
    </source>
</evidence>
<dbReference type="GO" id="GO:0005524">
    <property type="term" value="F:ATP binding"/>
    <property type="evidence" value="ECO:0007669"/>
    <property type="project" value="InterPro"/>
</dbReference>
<dbReference type="Proteomes" id="UP000039865">
    <property type="component" value="Unassembled WGS sequence"/>
</dbReference>
<dbReference type="InParanoid" id="A0A078AA32"/>
<keyword evidence="3" id="KW-0418">Kinase</keyword>
<dbReference type="GO" id="GO:0044773">
    <property type="term" value="P:mitotic DNA damage checkpoint signaling"/>
    <property type="evidence" value="ECO:0007669"/>
    <property type="project" value="TreeGrafter"/>
</dbReference>
<feature type="domain" description="Protein kinase" evidence="2">
    <location>
        <begin position="1"/>
        <end position="263"/>
    </location>
</feature>
<organism evidence="3 4">
    <name type="scientific">Stylonychia lemnae</name>
    <name type="common">Ciliate</name>
    <dbReference type="NCBI Taxonomy" id="5949"/>
    <lineage>
        <taxon>Eukaryota</taxon>
        <taxon>Sar</taxon>
        <taxon>Alveolata</taxon>
        <taxon>Ciliophora</taxon>
        <taxon>Intramacronucleata</taxon>
        <taxon>Spirotrichea</taxon>
        <taxon>Stichotrichia</taxon>
        <taxon>Sporadotrichida</taxon>
        <taxon>Oxytrichidae</taxon>
        <taxon>Stylonychinae</taxon>
        <taxon>Stylonychia</taxon>
    </lineage>
</organism>
<sequence>MKEQPSQVSSRNSLELMSQKANQGALDHYLNVEGQINYKQLCPCMHKCLCILWYLNSSRKQQASQKKSIDLTRFRAEINVKENTFILHCMENSQTIVIKVNQQNNKDSQLLGCHLEKYCIITSPNFNETYTLGEYVCKGSQAKIYKCDKIQTCQGEESQTKSHKVGTPGYIAPEVFQTHEYDNKVDVFSIGCIFYLMLYGKNLVDAWNIDNLIKMNKVMNPGKIIDCQFKVIPEACKNLLKLLVHKDPQQRVTAQDALMDEWFLPFKNEIIKALFLNMLASQPNQSDNDRSSLNLKNKCFTPKQM</sequence>
<feature type="region of interest" description="Disordered" evidence="1">
    <location>
        <begin position="283"/>
        <end position="305"/>
    </location>
</feature>
<dbReference type="PROSITE" id="PS50011">
    <property type="entry name" value="PROTEIN_KINASE_DOM"/>
    <property type="match status" value="1"/>
</dbReference>
<dbReference type="AlphaFoldDB" id="A0A078AA32"/>